<evidence type="ECO:0000256" key="2">
    <source>
        <dbReference type="SAM" id="MobiDB-lite"/>
    </source>
</evidence>
<dbReference type="ExpressionAtlas" id="A0A2K3K1R8">
    <property type="expression patterns" value="baseline"/>
</dbReference>
<feature type="region of interest" description="Disordered" evidence="2">
    <location>
        <begin position="39"/>
        <end position="67"/>
    </location>
</feature>
<feature type="coiled-coil region" evidence="1">
    <location>
        <begin position="135"/>
        <end position="162"/>
    </location>
</feature>
<evidence type="ECO:0000313" key="3">
    <source>
        <dbReference type="EMBL" id="PNX60245.1"/>
    </source>
</evidence>
<keyword evidence="1" id="KW-0175">Coiled coil</keyword>
<gene>
    <name evidence="3" type="ORF">L195_g051827</name>
</gene>
<dbReference type="EMBL" id="ASHM01082324">
    <property type="protein sequence ID" value="PNX60245.1"/>
    <property type="molecule type" value="Genomic_DNA"/>
</dbReference>
<evidence type="ECO:0000256" key="1">
    <source>
        <dbReference type="SAM" id="Coils"/>
    </source>
</evidence>
<protein>
    <submittedName>
        <fullName evidence="3">Filament-plant-like protein</fullName>
    </submittedName>
</protein>
<feature type="non-terminal residue" evidence="3">
    <location>
        <position position="165"/>
    </location>
</feature>
<accession>A0A2K3K1R8</accession>
<sequence length="165" mass="19247">MRRARETLHEWLRLESSDEEQQQYTRQKCKSELYLEEASNQQITTSDGWHEDPESPVESSADSTSDHFHVRRVRSSVKFESHKSETISELMDDFLEVEKMASSSDNDSVQIADKVKNDSEDKQLKSNDALVEIQLKCMTESYKSLQTHVEELEAENKFLKEKIDE</sequence>
<dbReference type="AlphaFoldDB" id="A0A2K3K1R8"/>
<evidence type="ECO:0000313" key="4">
    <source>
        <dbReference type="Proteomes" id="UP000236291"/>
    </source>
</evidence>
<dbReference type="Proteomes" id="UP000236291">
    <property type="component" value="Unassembled WGS sequence"/>
</dbReference>
<name>A0A2K3K1R8_TRIPR</name>
<reference evidence="3 4" key="2">
    <citation type="journal article" date="2017" name="Front. Plant Sci.">
        <title>Gene Classification and Mining of Molecular Markers Useful in Red Clover (Trifolium pratense) Breeding.</title>
        <authorList>
            <person name="Istvanek J."/>
            <person name="Dluhosova J."/>
            <person name="Dluhos P."/>
            <person name="Patkova L."/>
            <person name="Nedelnik J."/>
            <person name="Repkova J."/>
        </authorList>
    </citation>
    <scope>NUCLEOTIDE SEQUENCE [LARGE SCALE GENOMIC DNA]</scope>
    <source>
        <strain evidence="4">cv. Tatra</strain>
        <tissue evidence="3">Young leaves</tissue>
    </source>
</reference>
<reference evidence="3 4" key="1">
    <citation type="journal article" date="2014" name="Am. J. Bot.">
        <title>Genome assembly and annotation for red clover (Trifolium pratense; Fabaceae).</title>
        <authorList>
            <person name="Istvanek J."/>
            <person name="Jaros M."/>
            <person name="Krenek A."/>
            <person name="Repkova J."/>
        </authorList>
    </citation>
    <scope>NUCLEOTIDE SEQUENCE [LARGE SCALE GENOMIC DNA]</scope>
    <source>
        <strain evidence="4">cv. Tatra</strain>
        <tissue evidence="3">Young leaves</tissue>
    </source>
</reference>
<comment type="caution">
    <text evidence="3">The sequence shown here is derived from an EMBL/GenBank/DDBJ whole genome shotgun (WGS) entry which is preliminary data.</text>
</comment>
<organism evidence="3 4">
    <name type="scientific">Trifolium pratense</name>
    <name type="common">Red clover</name>
    <dbReference type="NCBI Taxonomy" id="57577"/>
    <lineage>
        <taxon>Eukaryota</taxon>
        <taxon>Viridiplantae</taxon>
        <taxon>Streptophyta</taxon>
        <taxon>Embryophyta</taxon>
        <taxon>Tracheophyta</taxon>
        <taxon>Spermatophyta</taxon>
        <taxon>Magnoliopsida</taxon>
        <taxon>eudicotyledons</taxon>
        <taxon>Gunneridae</taxon>
        <taxon>Pentapetalae</taxon>
        <taxon>rosids</taxon>
        <taxon>fabids</taxon>
        <taxon>Fabales</taxon>
        <taxon>Fabaceae</taxon>
        <taxon>Papilionoideae</taxon>
        <taxon>50 kb inversion clade</taxon>
        <taxon>NPAAA clade</taxon>
        <taxon>Hologalegina</taxon>
        <taxon>IRL clade</taxon>
        <taxon>Trifolieae</taxon>
        <taxon>Trifolium</taxon>
    </lineage>
</organism>
<proteinExistence type="predicted"/>